<evidence type="ECO:0000256" key="1">
    <source>
        <dbReference type="SAM" id="MobiDB-lite"/>
    </source>
</evidence>
<organism evidence="2 3">
    <name type="scientific">Microbacterium sediminis</name>
    <dbReference type="NCBI Taxonomy" id="904291"/>
    <lineage>
        <taxon>Bacteria</taxon>
        <taxon>Bacillati</taxon>
        <taxon>Actinomycetota</taxon>
        <taxon>Actinomycetes</taxon>
        <taxon>Micrococcales</taxon>
        <taxon>Microbacteriaceae</taxon>
        <taxon>Microbacterium</taxon>
    </lineage>
</organism>
<accession>A0A1B9NHH9</accession>
<evidence type="ECO:0000313" key="3">
    <source>
        <dbReference type="Proteomes" id="UP000093355"/>
    </source>
</evidence>
<dbReference type="Proteomes" id="UP000093355">
    <property type="component" value="Unassembled WGS sequence"/>
</dbReference>
<protein>
    <submittedName>
        <fullName evidence="2">Uncharacterized protein</fullName>
    </submittedName>
</protein>
<sequence>MPTPVANYVAGTTKDLRAKVGAQLARQTPMKGVVATDAKVLGRHYIKQVDVVMSAWETGPEILISTKRMDSSFGKNAANRIEEAYGDAKNLRSRHPLAAHGFLYGLRSTIFESEPDKARWLIDLLGKLSQEDDAYDAVCLLMLHYEGAAPEGSEGGHEDEGDAVLSELSTEIEVDAQEDEGSETEAVSVEVSGVEIETAIANLPTVSIIDHPDVPRELGAGVFLKKTVEHVLRSTPITMHRKARVLHGWPVGEDPEATKKRANAAGGAAS</sequence>
<dbReference type="AlphaFoldDB" id="A0A1B9NHH9"/>
<reference evidence="2 3" key="1">
    <citation type="submission" date="2016-05" db="EMBL/GenBank/DDBJ databases">
        <authorList>
            <person name="Lavstsen T."/>
            <person name="Jespersen J.S."/>
        </authorList>
    </citation>
    <scope>NUCLEOTIDE SEQUENCE [LARGE SCALE GENOMIC DNA]</scope>
    <source>
        <strain evidence="2 3">YLB-01</strain>
    </source>
</reference>
<keyword evidence="3" id="KW-1185">Reference proteome</keyword>
<dbReference type="STRING" id="904291.A7J15_12815"/>
<evidence type="ECO:0000313" key="2">
    <source>
        <dbReference type="EMBL" id="OCG76045.1"/>
    </source>
</evidence>
<dbReference type="EMBL" id="LXMD01000007">
    <property type="protein sequence ID" value="OCG76045.1"/>
    <property type="molecule type" value="Genomic_DNA"/>
</dbReference>
<name>A0A1B9NHH9_9MICO</name>
<feature type="region of interest" description="Disordered" evidence="1">
    <location>
        <begin position="250"/>
        <end position="270"/>
    </location>
</feature>
<proteinExistence type="predicted"/>
<comment type="caution">
    <text evidence="2">The sequence shown here is derived from an EMBL/GenBank/DDBJ whole genome shotgun (WGS) entry which is preliminary data.</text>
</comment>
<gene>
    <name evidence="2" type="ORF">A7J15_12815</name>
</gene>